<reference evidence="4" key="1">
    <citation type="journal article" date="2013" name="J. Plant Res.">
        <title>Effect of fungi and light on seed germination of three Opuntia species from semiarid lands of central Mexico.</title>
        <authorList>
            <person name="Delgado-Sanchez P."/>
            <person name="Jimenez-Bremont J.F."/>
            <person name="Guerrero-Gonzalez Mde L."/>
            <person name="Flores J."/>
        </authorList>
    </citation>
    <scope>NUCLEOTIDE SEQUENCE</scope>
    <source>
        <tissue evidence="4">Cladode</tissue>
    </source>
</reference>
<proteinExistence type="inferred from homology"/>
<dbReference type="GO" id="GO:0003729">
    <property type="term" value="F:mRNA binding"/>
    <property type="evidence" value="ECO:0007669"/>
    <property type="project" value="TreeGrafter"/>
</dbReference>
<name>A0A7C9EJN1_OPUST</name>
<dbReference type="Pfam" id="PF01535">
    <property type="entry name" value="PPR"/>
    <property type="match status" value="2"/>
</dbReference>
<feature type="repeat" description="PPR" evidence="3">
    <location>
        <begin position="334"/>
        <end position="368"/>
    </location>
</feature>
<evidence type="ECO:0000256" key="3">
    <source>
        <dbReference type="PROSITE-ProRule" id="PRU00708"/>
    </source>
</evidence>
<protein>
    <submittedName>
        <fullName evidence="4">Uncharacterized protein</fullName>
    </submittedName>
</protein>
<dbReference type="Gene3D" id="1.25.40.10">
    <property type="entry name" value="Tetratricopeptide repeat domain"/>
    <property type="match status" value="4"/>
</dbReference>
<dbReference type="PANTHER" id="PTHR47938">
    <property type="entry name" value="RESPIRATORY COMPLEX I CHAPERONE (CIA84), PUTATIVE (AFU_ORTHOLOGUE AFUA_2G06020)-RELATED"/>
    <property type="match status" value="1"/>
</dbReference>
<evidence type="ECO:0000313" key="4">
    <source>
        <dbReference type="EMBL" id="MBA4667087.1"/>
    </source>
</evidence>
<dbReference type="EMBL" id="GISG01234260">
    <property type="protein sequence ID" value="MBA4667087.1"/>
    <property type="molecule type" value="Transcribed_RNA"/>
</dbReference>
<feature type="repeat" description="PPR" evidence="3">
    <location>
        <begin position="369"/>
        <end position="403"/>
    </location>
</feature>
<feature type="repeat" description="PPR" evidence="3">
    <location>
        <begin position="264"/>
        <end position="298"/>
    </location>
</feature>
<dbReference type="InterPro" id="IPR011990">
    <property type="entry name" value="TPR-like_helical_dom_sf"/>
</dbReference>
<evidence type="ECO:0000256" key="2">
    <source>
        <dbReference type="ARBA" id="ARBA00022737"/>
    </source>
</evidence>
<feature type="repeat" description="PPR" evidence="3">
    <location>
        <begin position="229"/>
        <end position="263"/>
    </location>
</feature>
<dbReference type="InterPro" id="IPR002885">
    <property type="entry name" value="PPR_rpt"/>
</dbReference>
<feature type="repeat" description="PPR" evidence="3">
    <location>
        <begin position="158"/>
        <end position="192"/>
    </location>
</feature>
<evidence type="ECO:0000256" key="1">
    <source>
        <dbReference type="ARBA" id="ARBA00007626"/>
    </source>
</evidence>
<comment type="similarity">
    <text evidence="1">Belongs to the PPR family. P subfamily.</text>
</comment>
<dbReference type="PANTHER" id="PTHR47938:SF35">
    <property type="entry name" value="PENTATRICOPEPTIDE REPEAT-CONTAINING PROTEIN 4, MITOCHONDRIAL-RELATED"/>
    <property type="match status" value="1"/>
</dbReference>
<sequence length="471" mass="54205">MRNLQTTMKKLKGVTPFQLSYLLRRETDPKRAFQLFLNPNADPDPNPKPFHYSLLSYDLTITKLGKAKLFDELEQILSKLKLETRFTPTEIIFCNIIAFYSRARLPDKALQVFDEIPSFKCLRTVKSWNTLLNGLLICREFDKMRKIFLGMDQFTCPDTCTYNIMINTCRVQNDLDGAQKMFDEMRKRALEPTAVTFSTLIAGLCTNLKLQEAFKLKRDMTKIYKVTPNVHVYTSLIRGLCEVQDLSLAFELKNEMLERNIKLDSAIYTTLISGLFKLGRKDEVHEVLEEMKKAGCHPETETYNALIAGFCGQKQFDLALEFLNEMELQGKKPDVISYNVLIRAYCEDGKFRDAIELFEDMPRRGCKPDVVSYRILVHGLFHGLQLTEAAFILDEMIFKGYAPYPSTVNQLMRLLHKEGNLELFFEVLSSLARGNFINADSWALAIGTIPRKCEHVVLEDLFDMLTASYAE</sequence>
<keyword evidence="2" id="KW-0677">Repeat</keyword>
<dbReference type="NCBIfam" id="TIGR00756">
    <property type="entry name" value="PPR"/>
    <property type="match status" value="6"/>
</dbReference>
<accession>A0A7C9EJN1</accession>
<dbReference type="PROSITE" id="PS51375">
    <property type="entry name" value="PPR"/>
    <property type="match status" value="6"/>
</dbReference>
<dbReference type="Pfam" id="PF13041">
    <property type="entry name" value="PPR_2"/>
    <property type="match status" value="3"/>
</dbReference>
<reference evidence="4" key="2">
    <citation type="submission" date="2020-07" db="EMBL/GenBank/DDBJ databases">
        <authorList>
            <person name="Vera ALvarez R."/>
            <person name="Arias-Moreno D.M."/>
            <person name="Jimenez-Jacinto V."/>
            <person name="Jimenez-Bremont J.F."/>
            <person name="Swaminathan K."/>
            <person name="Moose S.P."/>
            <person name="Guerrero-Gonzalez M.L."/>
            <person name="Marino-Ramirez L."/>
            <person name="Landsman D."/>
            <person name="Rodriguez-Kessler M."/>
            <person name="Delgado-Sanchez P."/>
        </authorList>
    </citation>
    <scope>NUCLEOTIDE SEQUENCE</scope>
    <source>
        <tissue evidence="4">Cladode</tissue>
    </source>
</reference>
<dbReference type="Pfam" id="PF12854">
    <property type="entry name" value="PPR_1"/>
    <property type="match status" value="1"/>
</dbReference>
<dbReference type="AlphaFoldDB" id="A0A7C9EJN1"/>
<feature type="repeat" description="PPR" evidence="3">
    <location>
        <begin position="299"/>
        <end position="333"/>
    </location>
</feature>
<organism evidence="4">
    <name type="scientific">Opuntia streptacantha</name>
    <name type="common">Prickly pear cactus</name>
    <name type="synonym">Opuntia cardona</name>
    <dbReference type="NCBI Taxonomy" id="393608"/>
    <lineage>
        <taxon>Eukaryota</taxon>
        <taxon>Viridiplantae</taxon>
        <taxon>Streptophyta</taxon>
        <taxon>Embryophyta</taxon>
        <taxon>Tracheophyta</taxon>
        <taxon>Spermatophyta</taxon>
        <taxon>Magnoliopsida</taxon>
        <taxon>eudicotyledons</taxon>
        <taxon>Gunneridae</taxon>
        <taxon>Pentapetalae</taxon>
        <taxon>Caryophyllales</taxon>
        <taxon>Cactineae</taxon>
        <taxon>Cactaceae</taxon>
        <taxon>Opuntioideae</taxon>
        <taxon>Opuntia</taxon>
    </lineage>
</organism>